<dbReference type="EMBL" id="LGAA01000026">
    <property type="protein sequence ID" value="KPD01870.1"/>
    <property type="molecule type" value="Genomic_DNA"/>
</dbReference>
<dbReference type="AlphaFoldDB" id="A0A0N0I9A1"/>
<gene>
    <name evidence="1" type="ORF">M992_2412</name>
</gene>
<sequence>MVRKVTPEFKRECAELIIIHGYKHKDETQAMSVALFSIQRWVTQYKQE</sequence>
<dbReference type="RefSeq" id="WP_072165960.1">
    <property type="nucleotide sequence ID" value="NZ_CAWMUS010000026.1"/>
</dbReference>
<comment type="caution">
    <text evidence="1">The sequence shown here is derived from an EMBL/GenBank/DDBJ whole genome shotgun (WGS) entry which is preliminary data.</text>
</comment>
<keyword evidence="2" id="KW-1185">Reference proteome</keyword>
<name>A0A0N0I9A1_9GAMM</name>
<evidence type="ECO:0008006" key="3">
    <source>
        <dbReference type="Google" id="ProtNLM"/>
    </source>
</evidence>
<organism evidence="1 2">
    <name type="scientific">Moellerella wisconsensis ATCC 35017</name>
    <dbReference type="NCBI Taxonomy" id="1354267"/>
    <lineage>
        <taxon>Bacteria</taxon>
        <taxon>Pseudomonadati</taxon>
        <taxon>Pseudomonadota</taxon>
        <taxon>Gammaproteobacteria</taxon>
        <taxon>Enterobacterales</taxon>
        <taxon>Morganellaceae</taxon>
        <taxon>Moellerella</taxon>
    </lineage>
</organism>
<protein>
    <recommendedName>
        <fullName evidence="3">Transposase</fullName>
    </recommendedName>
</protein>
<dbReference type="OrthoDB" id="9810995at2"/>
<dbReference type="Proteomes" id="UP000053226">
    <property type="component" value="Unassembled WGS sequence"/>
</dbReference>
<reference evidence="1 2" key="1">
    <citation type="submission" date="2015-07" db="EMBL/GenBank/DDBJ databases">
        <title>ATOL: Assembling a taxonomically balanced genome-scale reconstruction of the evolutionary history of the Enterobacteriaceae.</title>
        <authorList>
            <person name="Plunkett G.III."/>
            <person name="Neeno-Eckwall E.C."/>
            <person name="Glasner J.D."/>
            <person name="Perna N.T."/>
        </authorList>
    </citation>
    <scope>NUCLEOTIDE SEQUENCE [LARGE SCALE GENOMIC DNA]</scope>
    <source>
        <strain evidence="1 2">ATCC 35017</strain>
    </source>
</reference>
<evidence type="ECO:0000313" key="2">
    <source>
        <dbReference type="Proteomes" id="UP000053226"/>
    </source>
</evidence>
<accession>A0A0N0I9A1</accession>
<proteinExistence type="predicted"/>
<evidence type="ECO:0000313" key="1">
    <source>
        <dbReference type="EMBL" id="KPD01870.1"/>
    </source>
</evidence>